<dbReference type="InParanoid" id="A0A420XSQ1"/>
<gene>
    <name evidence="2" type="ORF">CLV35_1599</name>
</gene>
<keyword evidence="3" id="KW-1185">Reference proteome</keyword>
<evidence type="ECO:0000259" key="1">
    <source>
        <dbReference type="Pfam" id="PF25109"/>
    </source>
</evidence>
<dbReference type="Gene3D" id="3.40.50.1000">
    <property type="entry name" value="HAD superfamily/HAD-like"/>
    <property type="match status" value="1"/>
</dbReference>
<dbReference type="RefSeq" id="WP_121192877.1">
    <property type="nucleotide sequence ID" value="NZ_RBWV01000010.1"/>
</dbReference>
<dbReference type="AlphaFoldDB" id="A0A420XSQ1"/>
<dbReference type="Pfam" id="PF25109">
    <property type="entry name" value="HAD_PNKP"/>
    <property type="match status" value="1"/>
</dbReference>
<dbReference type="SUPFAM" id="SSF56784">
    <property type="entry name" value="HAD-like"/>
    <property type="match status" value="1"/>
</dbReference>
<dbReference type="OrthoDB" id="5189293at2"/>
<evidence type="ECO:0000313" key="2">
    <source>
        <dbReference type="EMBL" id="RKS77896.1"/>
    </source>
</evidence>
<feature type="domain" description="Polynucleotide kinase PNKP phosphatase" evidence="1">
    <location>
        <begin position="10"/>
        <end position="141"/>
    </location>
</feature>
<dbReference type="EMBL" id="RBWV01000010">
    <property type="protein sequence ID" value="RKS77896.1"/>
    <property type="molecule type" value="Genomic_DNA"/>
</dbReference>
<dbReference type="InterPro" id="IPR056782">
    <property type="entry name" value="HAD_PNKP"/>
</dbReference>
<reference evidence="2 3" key="1">
    <citation type="submission" date="2018-10" db="EMBL/GenBank/DDBJ databases">
        <title>Genomic Encyclopedia of Archaeal and Bacterial Type Strains, Phase II (KMG-II): from individual species to whole genera.</title>
        <authorList>
            <person name="Goeker M."/>
        </authorList>
    </citation>
    <scope>NUCLEOTIDE SEQUENCE [LARGE SCALE GENOMIC DNA]</scope>
    <source>
        <strain evidence="2 3">RP-AC37</strain>
    </source>
</reference>
<accession>A0A420XSQ1</accession>
<protein>
    <recommendedName>
        <fullName evidence="1">Polynucleotide kinase PNKP phosphatase domain-containing protein</fullName>
    </recommendedName>
</protein>
<dbReference type="InterPro" id="IPR023214">
    <property type="entry name" value="HAD_sf"/>
</dbReference>
<name>A0A420XSQ1_9ACTN</name>
<sequence>MSELRPYAAVDLDGVVADVRHRLHHVESRPKAWDAFFAAAPDDPLLVEGEAVAHQLAADHELVWVTGRPERCRADTERWLREHGLPEGRLLMRRGGDRRPARQTKVELLRRLAAERPVDVLVDDDAAVVAAARAAGFAVMHADWMGRDADEQLTLQQAQQDEGRT</sequence>
<dbReference type="Proteomes" id="UP000281955">
    <property type="component" value="Unassembled WGS sequence"/>
</dbReference>
<dbReference type="InterPro" id="IPR036412">
    <property type="entry name" value="HAD-like_sf"/>
</dbReference>
<comment type="caution">
    <text evidence="2">The sequence shown here is derived from an EMBL/GenBank/DDBJ whole genome shotgun (WGS) entry which is preliminary data.</text>
</comment>
<organism evidence="2 3">
    <name type="scientific">Motilibacter peucedani</name>
    <dbReference type="NCBI Taxonomy" id="598650"/>
    <lineage>
        <taxon>Bacteria</taxon>
        <taxon>Bacillati</taxon>
        <taxon>Actinomycetota</taxon>
        <taxon>Actinomycetes</taxon>
        <taxon>Motilibacterales</taxon>
        <taxon>Motilibacteraceae</taxon>
        <taxon>Motilibacter</taxon>
    </lineage>
</organism>
<proteinExistence type="predicted"/>
<evidence type="ECO:0000313" key="3">
    <source>
        <dbReference type="Proteomes" id="UP000281955"/>
    </source>
</evidence>